<accession>A0A916ZB29</accession>
<evidence type="ECO:0000313" key="1">
    <source>
        <dbReference type="EMBL" id="GGD83427.1"/>
    </source>
</evidence>
<proteinExistence type="predicted"/>
<reference evidence="1" key="1">
    <citation type="journal article" date="2014" name="Int. J. Syst. Evol. Microbiol.">
        <title>Complete genome sequence of Corynebacterium casei LMG S-19264T (=DSM 44701T), isolated from a smear-ripened cheese.</title>
        <authorList>
            <consortium name="US DOE Joint Genome Institute (JGI-PGF)"/>
            <person name="Walter F."/>
            <person name="Albersmeier A."/>
            <person name="Kalinowski J."/>
            <person name="Ruckert C."/>
        </authorList>
    </citation>
    <scope>NUCLEOTIDE SEQUENCE</scope>
    <source>
        <strain evidence="1">CGMCC 1.15178</strain>
    </source>
</reference>
<dbReference type="AlphaFoldDB" id="A0A916ZB29"/>
<dbReference type="Proteomes" id="UP000612456">
    <property type="component" value="Unassembled WGS sequence"/>
</dbReference>
<dbReference type="EMBL" id="BMHP01000003">
    <property type="protein sequence ID" value="GGD83427.1"/>
    <property type="molecule type" value="Genomic_DNA"/>
</dbReference>
<dbReference type="RefSeq" id="WP_188995476.1">
    <property type="nucleotide sequence ID" value="NZ_BMHP01000003.1"/>
</dbReference>
<gene>
    <name evidence="1" type="ORF">GCM10010911_46980</name>
</gene>
<sequence length="74" mass="8013">MDQIIDLHYVAVKLGFYDAADAIKTTFINKIDEQAKDTVMGRIKGSLTNPISAGAYRAGILDAIVAMGLKKTLK</sequence>
<name>A0A916ZB29_9BACL</name>
<organism evidence="1 2">
    <name type="scientific">Paenibacillus nasutitermitis</name>
    <dbReference type="NCBI Taxonomy" id="1652958"/>
    <lineage>
        <taxon>Bacteria</taxon>
        <taxon>Bacillati</taxon>
        <taxon>Bacillota</taxon>
        <taxon>Bacilli</taxon>
        <taxon>Bacillales</taxon>
        <taxon>Paenibacillaceae</taxon>
        <taxon>Paenibacillus</taxon>
    </lineage>
</organism>
<protein>
    <submittedName>
        <fullName evidence="1">Uncharacterized protein</fullName>
    </submittedName>
</protein>
<keyword evidence="2" id="KW-1185">Reference proteome</keyword>
<comment type="caution">
    <text evidence="1">The sequence shown here is derived from an EMBL/GenBank/DDBJ whole genome shotgun (WGS) entry which is preliminary data.</text>
</comment>
<reference evidence="1" key="2">
    <citation type="submission" date="2020-09" db="EMBL/GenBank/DDBJ databases">
        <authorList>
            <person name="Sun Q."/>
            <person name="Zhou Y."/>
        </authorList>
    </citation>
    <scope>NUCLEOTIDE SEQUENCE</scope>
    <source>
        <strain evidence="1">CGMCC 1.15178</strain>
    </source>
</reference>
<evidence type="ECO:0000313" key="2">
    <source>
        <dbReference type="Proteomes" id="UP000612456"/>
    </source>
</evidence>